<comment type="catalytic activity">
    <reaction evidence="2">
        <text>a 3'-end 2',3'-cyclophospho-ribonucleotide-RNA + H2O = a 3'-end 2'-phospho-ribonucleotide-RNA + H(+)</text>
        <dbReference type="Rhea" id="RHEA:11828"/>
        <dbReference type="Rhea" id="RHEA-COMP:10464"/>
        <dbReference type="Rhea" id="RHEA-COMP:17353"/>
        <dbReference type="ChEBI" id="CHEBI:15377"/>
        <dbReference type="ChEBI" id="CHEBI:15378"/>
        <dbReference type="ChEBI" id="CHEBI:83064"/>
        <dbReference type="ChEBI" id="CHEBI:173113"/>
        <dbReference type="EC" id="3.1.4.58"/>
    </reaction>
</comment>
<comment type="function">
    <text evidence="2">Hydrolyzes RNA 2',3'-cyclic phosphodiester to an RNA 2'-phosphomonoester.</text>
</comment>
<feature type="short sequence motif" description="HXTX 1" evidence="2">
    <location>
        <begin position="44"/>
        <end position="47"/>
    </location>
</feature>
<dbReference type="HAMAP" id="MF_01940">
    <property type="entry name" value="RNA_CPDase"/>
    <property type="match status" value="1"/>
</dbReference>
<dbReference type="Gene3D" id="3.90.1140.10">
    <property type="entry name" value="Cyclic phosphodiesterase"/>
    <property type="match status" value="1"/>
</dbReference>
<dbReference type="EC" id="3.1.4.58" evidence="2"/>
<evidence type="ECO:0000256" key="1">
    <source>
        <dbReference type="ARBA" id="ARBA00022801"/>
    </source>
</evidence>
<evidence type="ECO:0000256" key="2">
    <source>
        <dbReference type="HAMAP-Rule" id="MF_01940"/>
    </source>
</evidence>
<feature type="domain" description="Phosphoesterase HXTX" evidence="3">
    <location>
        <begin position="105"/>
        <end position="180"/>
    </location>
</feature>
<dbReference type="InterPro" id="IPR014051">
    <property type="entry name" value="Phosphoesterase_HXTX"/>
</dbReference>
<dbReference type="EMBL" id="DQWQ01000129">
    <property type="protein sequence ID" value="HDD35740.1"/>
    <property type="molecule type" value="Genomic_DNA"/>
</dbReference>
<name>A0A7V0IAJ0_DESA2</name>
<feature type="short sequence motif" description="HXTX 2" evidence="2">
    <location>
        <begin position="131"/>
        <end position="134"/>
    </location>
</feature>
<protein>
    <recommendedName>
        <fullName evidence="2">RNA 2',3'-cyclic phosphodiesterase</fullName>
        <shortName evidence="2">RNA 2',3'-CPDase</shortName>
        <ecNumber evidence="2">3.1.4.58</ecNumber>
    </recommendedName>
</protein>
<dbReference type="GO" id="GO:0004113">
    <property type="term" value="F:2',3'-cyclic-nucleotide 3'-phosphodiesterase activity"/>
    <property type="evidence" value="ECO:0007669"/>
    <property type="project" value="InterPro"/>
</dbReference>
<dbReference type="InterPro" id="IPR004175">
    <property type="entry name" value="RNA_CPDase"/>
</dbReference>
<comment type="similarity">
    <text evidence="2">Belongs to the 2H phosphoesterase superfamily. ThpR family.</text>
</comment>
<feature type="domain" description="Phosphoesterase HXTX" evidence="3">
    <location>
        <begin position="11"/>
        <end position="95"/>
    </location>
</feature>
<evidence type="ECO:0000313" key="4">
    <source>
        <dbReference type="EMBL" id="HDD35740.1"/>
    </source>
</evidence>
<organism evidence="4">
    <name type="scientific">Desulfofervidus auxilii</name>
    <dbReference type="NCBI Taxonomy" id="1621989"/>
    <lineage>
        <taxon>Bacteria</taxon>
        <taxon>Pseudomonadati</taxon>
        <taxon>Thermodesulfobacteriota</taxon>
        <taxon>Candidatus Desulfofervidia</taxon>
        <taxon>Candidatus Desulfofervidales</taxon>
        <taxon>Candidatus Desulfofervidaceae</taxon>
        <taxon>Candidatus Desulfofervidus</taxon>
    </lineage>
</organism>
<dbReference type="InterPro" id="IPR009097">
    <property type="entry name" value="Cyclic_Pdiesterase"/>
</dbReference>
<evidence type="ECO:0000259" key="3">
    <source>
        <dbReference type="Pfam" id="PF02834"/>
    </source>
</evidence>
<dbReference type="SUPFAM" id="SSF55144">
    <property type="entry name" value="LigT-like"/>
    <property type="match status" value="1"/>
</dbReference>
<comment type="caution">
    <text evidence="4">The sequence shown here is derived from an EMBL/GenBank/DDBJ whole genome shotgun (WGS) entry which is preliminary data.</text>
</comment>
<proteinExistence type="inferred from homology"/>
<dbReference type="GO" id="GO:0008664">
    <property type="term" value="F:RNA 2',3'-cyclic 3'-phosphodiesterase activity"/>
    <property type="evidence" value="ECO:0007669"/>
    <property type="project" value="UniProtKB-EC"/>
</dbReference>
<dbReference type="PANTHER" id="PTHR35561">
    <property type="entry name" value="RNA 2',3'-CYCLIC PHOSPHODIESTERASE"/>
    <property type="match status" value="1"/>
</dbReference>
<sequence length="190" mass="21703">MFTLIRAFIAIPLPDEIIVTLAEIVKDLKSCLPKVSWVKPDNIHLTIKFLGNISEEKVLKIRQIMEKSCLGIAPFFLFGSGLSVFPNIKRARVIWVGVKGDVSLLKTIHYTLDEGLKSLGFVKEDRSFTPHLTLGRIKKIINERVLIDVIKKYKNFSTSSFKVKEIVLFKSELHPKGAVYTPLERIYFKE</sequence>
<keyword evidence="1 2" id="KW-0378">Hydrolase</keyword>
<gene>
    <name evidence="4" type="primary">thpR</name>
    <name evidence="4" type="ORF">ENF30_02950</name>
</gene>
<feature type="active site" description="Proton donor" evidence="2">
    <location>
        <position position="44"/>
    </location>
</feature>
<dbReference type="PANTHER" id="PTHR35561:SF1">
    <property type="entry name" value="RNA 2',3'-CYCLIC PHOSPHODIESTERASE"/>
    <property type="match status" value="1"/>
</dbReference>
<dbReference type="Pfam" id="PF02834">
    <property type="entry name" value="LigT_PEase"/>
    <property type="match status" value="2"/>
</dbReference>
<dbReference type="Proteomes" id="UP000885706">
    <property type="component" value="Unassembled WGS sequence"/>
</dbReference>
<accession>A0A7V0IAJ0</accession>
<dbReference type="AlphaFoldDB" id="A0A7V0IAJ0"/>
<reference evidence="4" key="1">
    <citation type="journal article" date="2020" name="mSystems">
        <title>Genome- and Community-Level Interaction Insights into Carbon Utilization and Element Cycling Functions of Hydrothermarchaeota in Hydrothermal Sediment.</title>
        <authorList>
            <person name="Zhou Z."/>
            <person name="Liu Y."/>
            <person name="Xu W."/>
            <person name="Pan J."/>
            <person name="Luo Z.H."/>
            <person name="Li M."/>
        </authorList>
    </citation>
    <scope>NUCLEOTIDE SEQUENCE [LARGE SCALE GENOMIC DNA]</scope>
    <source>
        <strain evidence="4">HyVt-113</strain>
    </source>
</reference>
<feature type="active site" description="Proton acceptor" evidence="2">
    <location>
        <position position="131"/>
    </location>
</feature>
<dbReference type="NCBIfam" id="TIGR02258">
    <property type="entry name" value="2_5_ligase"/>
    <property type="match status" value="1"/>
</dbReference>